<dbReference type="STRING" id="641524.ADICYQ_2558"/>
<comment type="caution">
    <text evidence="1">The sequence shown here is derived from an EMBL/GenBank/DDBJ whole genome shotgun (WGS) entry which is preliminary data.</text>
</comment>
<reference evidence="1 2" key="1">
    <citation type="journal article" date="2013" name="Genome Announc.">
        <title>Draft Genome Sequence of Cyclobacterium qasimii Strain M12-11BT, Isolated from Arctic Marine Sediment.</title>
        <authorList>
            <person name="Shivaji S."/>
            <person name="Ara S."/>
            <person name="Singh A."/>
            <person name="Kumar Pinnaka A."/>
        </authorList>
    </citation>
    <scope>NUCLEOTIDE SEQUENCE [LARGE SCALE GENOMIC DNA]</scope>
    <source>
        <strain evidence="1 2">M12-11B</strain>
    </source>
</reference>
<dbReference type="EMBL" id="ATNM01000099">
    <property type="protein sequence ID" value="EPR68463.1"/>
    <property type="molecule type" value="Genomic_DNA"/>
</dbReference>
<gene>
    <name evidence="1" type="ORF">ADICYQ_2558</name>
</gene>
<evidence type="ECO:0000313" key="1">
    <source>
        <dbReference type="EMBL" id="EPR68463.1"/>
    </source>
</evidence>
<accession>S7WWS6</accession>
<dbReference type="Proteomes" id="UP000014974">
    <property type="component" value="Unassembled WGS sequence"/>
</dbReference>
<protein>
    <submittedName>
        <fullName evidence="1">Uncharacterized protein</fullName>
    </submittedName>
</protein>
<sequence length="56" mass="6619">MVFPLDFLYRSLNLRKEKVKGRRVVLICASLQHKPHEIPKLSVRSKQATNIKQFQQ</sequence>
<dbReference type="AlphaFoldDB" id="S7WWS6"/>
<proteinExistence type="predicted"/>
<organism evidence="1 2">
    <name type="scientific">Cyclobacterium qasimii M12-11B</name>
    <dbReference type="NCBI Taxonomy" id="641524"/>
    <lineage>
        <taxon>Bacteria</taxon>
        <taxon>Pseudomonadati</taxon>
        <taxon>Bacteroidota</taxon>
        <taxon>Cytophagia</taxon>
        <taxon>Cytophagales</taxon>
        <taxon>Cyclobacteriaceae</taxon>
        <taxon>Cyclobacterium</taxon>
    </lineage>
</organism>
<evidence type="ECO:0000313" key="2">
    <source>
        <dbReference type="Proteomes" id="UP000014974"/>
    </source>
</evidence>
<name>S7WWS6_9BACT</name>